<evidence type="ECO:0000256" key="1">
    <source>
        <dbReference type="ARBA" id="ARBA00001255"/>
    </source>
</evidence>
<dbReference type="Pfam" id="PF23764">
    <property type="entry name" value="Beta-barrel_GLAA-B_II"/>
    <property type="match status" value="1"/>
</dbReference>
<protein>
    <submittedName>
        <fullName evidence="8">Alpha-1,3-galactosidase B</fullName>
    </submittedName>
</protein>
<dbReference type="InterPro" id="IPR011050">
    <property type="entry name" value="Pectin_lyase_fold/virulence"/>
</dbReference>
<evidence type="ECO:0000256" key="3">
    <source>
        <dbReference type="ARBA" id="ARBA00022737"/>
    </source>
</evidence>
<evidence type="ECO:0000313" key="8">
    <source>
        <dbReference type="EMBL" id="GLR69810.1"/>
    </source>
</evidence>
<feature type="domain" description="GLAA-B beta-barrel" evidence="7">
    <location>
        <begin position="372"/>
        <end position="439"/>
    </location>
</feature>
<comment type="catalytic activity">
    <reaction evidence="1">
        <text>Hydrolysis of terminal, non-reducing alpha-D-galactose residues in alpha-D-galactosides, including galactose oligosaccharides, galactomannans and galactolipids.</text>
        <dbReference type="EC" id="3.2.1.22"/>
    </reaction>
</comment>
<evidence type="ECO:0000259" key="6">
    <source>
        <dbReference type="Pfam" id="PF13229"/>
    </source>
</evidence>
<dbReference type="InterPro" id="IPR006626">
    <property type="entry name" value="PbH1"/>
</dbReference>
<accession>A0AA37SX77</accession>
<gene>
    <name evidence="8" type="primary">glaB_1</name>
    <name evidence="8" type="ORF">GCM10007852_07180</name>
</gene>
<proteinExistence type="predicted"/>
<dbReference type="InterPro" id="IPR039448">
    <property type="entry name" value="Beta_helix"/>
</dbReference>
<evidence type="ECO:0000259" key="7">
    <source>
        <dbReference type="Pfam" id="PF23764"/>
    </source>
</evidence>
<dbReference type="Proteomes" id="UP001156601">
    <property type="component" value="Unassembled WGS sequence"/>
</dbReference>
<sequence length="610" mass="68835">MLVAACISGCGVSVTQANNGVANEGNLKQTSTVKRQSINVLDRGITANDRSDSTYKIIEIIEEAKKKGVTKIIFPKGRYDFYPTRAQEHYLFISNNDEGLKRVGFPIEGLDQLEIDGQGSQFIFHGFMNPFLVRDAKGITFKNFSIDFERPFHQEAEILAVDDGSMDLAFGEEFPYEITPAGILQFVGIREIPPGYPIFERLERRKDVEKKYGYQSLLEFDKEKRETAYMVYDLWIGNAVKAEHLPGERRVRIFHPKLSGTVGNIMTFAPSRRDYVGFTLTGSEDVIFDNITIHHAGGMGILGENCHNVTVKNSAVTPSKSRYISTTADATHFVNCSGEINLVNNLFENQKDDATNIHGIYAMVDTILDDKTIDVRVQHPHQYGFEFIDKGDLLELVQGPSMITYGANKVAEVERLSKEITRVKFVDTLDKRFQVGDSVAEVRDYPDVLIKGNIIRRNRARGMLLNCRGKTLVEDNYFHSPGAAILFEGDANFWFEQGGVSDAVIRNNVFDNSVFGVWGNSVLDVAAGISDEYQDKARYNKNILVEGNTFNVYDKGLLLDLFSVDGLIFRNNKIVKTQAYPERQIEKEFFNIEHSDNINIEDNNEFIGFE</sequence>
<dbReference type="GO" id="GO:0004557">
    <property type="term" value="F:alpha-galactosidase activity"/>
    <property type="evidence" value="ECO:0007669"/>
    <property type="project" value="UniProtKB-EC"/>
</dbReference>
<dbReference type="SMART" id="SM00710">
    <property type="entry name" value="PbH1"/>
    <property type="match status" value="7"/>
</dbReference>
<keyword evidence="9" id="KW-1185">Reference proteome</keyword>
<dbReference type="AlphaFoldDB" id="A0AA37SX77"/>
<reference evidence="8" key="2">
    <citation type="submission" date="2023-01" db="EMBL/GenBank/DDBJ databases">
        <title>Draft genome sequence of Agaribacter marinus strain NBRC 110023.</title>
        <authorList>
            <person name="Sun Q."/>
            <person name="Mori K."/>
        </authorList>
    </citation>
    <scope>NUCLEOTIDE SEQUENCE</scope>
    <source>
        <strain evidence="8">NBRC 110023</strain>
    </source>
</reference>
<comment type="caution">
    <text evidence="8">The sequence shown here is derived from an EMBL/GenBank/DDBJ whole genome shotgun (WGS) entry which is preliminary data.</text>
</comment>
<feature type="domain" description="Right handed beta helix" evidence="6">
    <location>
        <begin position="448"/>
        <end position="603"/>
    </location>
</feature>
<evidence type="ECO:0000256" key="4">
    <source>
        <dbReference type="ARBA" id="ARBA00022801"/>
    </source>
</evidence>
<keyword evidence="5" id="KW-0326">Glycosidase</keyword>
<reference evidence="8" key="1">
    <citation type="journal article" date="2014" name="Int. J. Syst. Evol. Microbiol.">
        <title>Complete genome sequence of Corynebacterium casei LMG S-19264T (=DSM 44701T), isolated from a smear-ripened cheese.</title>
        <authorList>
            <consortium name="US DOE Joint Genome Institute (JGI-PGF)"/>
            <person name="Walter F."/>
            <person name="Albersmeier A."/>
            <person name="Kalinowski J."/>
            <person name="Ruckert C."/>
        </authorList>
    </citation>
    <scope>NUCLEOTIDE SEQUENCE</scope>
    <source>
        <strain evidence="8">NBRC 110023</strain>
    </source>
</reference>
<keyword evidence="3" id="KW-0677">Repeat</keyword>
<keyword evidence="4" id="KW-0378">Hydrolase</keyword>
<evidence type="ECO:0000256" key="5">
    <source>
        <dbReference type="ARBA" id="ARBA00023295"/>
    </source>
</evidence>
<dbReference type="EMBL" id="BSOT01000005">
    <property type="protein sequence ID" value="GLR69810.1"/>
    <property type="molecule type" value="Genomic_DNA"/>
</dbReference>
<name>A0AA37SX77_9ALTE</name>
<evidence type="ECO:0000313" key="9">
    <source>
        <dbReference type="Proteomes" id="UP001156601"/>
    </source>
</evidence>
<evidence type="ECO:0000256" key="2">
    <source>
        <dbReference type="ARBA" id="ARBA00001271"/>
    </source>
</evidence>
<dbReference type="Pfam" id="PF13229">
    <property type="entry name" value="Beta_helix"/>
    <property type="match status" value="1"/>
</dbReference>
<dbReference type="Gene3D" id="2.160.20.10">
    <property type="entry name" value="Single-stranded right-handed beta-helix, Pectin lyase-like"/>
    <property type="match status" value="2"/>
</dbReference>
<organism evidence="8 9">
    <name type="scientific">Agaribacter marinus</name>
    <dbReference type="NCBI Taxonomy" id="1431249"/>
    <lineage>
        <taxon>Bacteria</taxon>
        <taxon>Pseudomonadati</taxon>
        <taxon>Pseudomonadota</taxon>
        <taxon>Gammaproteobacteria</taxon>
        <taxon>Alteromonadales</taxon>
        <taxon>Alteromonadaceae</taxon>
        <taxon>Agaribacter</taxon>
    </lineage>
</organism>
<dbReference type="InterPro" id="IPR056441">
    <property type="entry name" value="Beta-barrel_GLAA-B_II"/>
</dbReference>
<comment type="catalytic activity">
    <reaction evidence="2">
        <text>Hydrolysis of terminal, non-reducing branched (1-&gt;3)-alpha-D-galactosidic residues, producing free D-galactose.</text>
        <dbReference type="EC" id="3.2.1.n1"/>
    </reaction>
</comment>
<dbReference type="InterPro" id="IPR012334">
    <property type="entry name" value="Pectin_lyas_fold"/>
</dbReference>
<dbReference type="SUPFAM" id="SSF51126">
    <property type="entry name" value="Pectin lyase-like"/>
    <property type="match status" value="1"/>
</dbReference>